<dbReference type="Gene3D" id="2.40.128.490">
    <property type="entry name" value="Uncharacterised protein PF14869, DUF4488"/>
    <property type="match status" value="1"/>
</dbReference>
<feature type="chain" id="PRO_5046921595" description="Membrane or secreted protein" evidence="1">
    <location>
        <begin position="19"/>
        <end position="232"/>
    </location>
</feature>
<dbReference type="RefSeq" id="WP_341835153.1">
    <property type="nucleotide sequence ID" value="NZ_CP149822.1"/>
</dbReference>
<proteinExistence type="predicted"/>
<protein>
    <recommendedName>
        <fullName evidence="4">Membrane or secreted protein</fullName>
    </recommendedName>
</protein>
<feature type="signal peptide" evidence="1">
    <location>
        <begin position="1"/>
        <end position="18"/>
    </location>
</feature>
<keyword evidence="3" id="KW-1185">Reference proteome</keyword>
<evidence type="ECO:0008006" key="4">
    <source>
        <dbReference type="Google" id="ProtNLM"/>
    </source>
</evidence>
<reference evidence="3" key="1">
    <citation type="submission" date="2024-03" db="EMBL/GenBank/DDBJ databases">
        <title>Chitinophaga horti sp. nov., isolated from garden soil.</title>
        <authorList>
            <person name="Lee D.S."/>
            <person name="Han D.M."/>
            <person name="Baek J.H."/>
            <person name="Choi D.G."/>
            <person name="Jeon J.H."/>
            <person name="Jeon C.O."/>
        </authorList>
    </citation>
    <scope>NUCLEOTIDE SEQUENCE [LARGE SCALE GENOMIC DNA]</scope>
    <source>
        <strain evidence="3">GPA1</strain>
    </source>
</reference>
<evidence type="ECO:0000313" key="2">
    <source>
        <dbReference type="EMBL" id="WZN40227.1"/>
    </source>
</evidence>
<dbReference type="EMBL" id="CP149822">
    <property type="protein sequence ID" value="WZN40227.1"/>
    <property type="molecule type" value="Genomic_DNA"/>
</dbReference>
<sequence>MKAFLFACLLLMGGASYAQSEANGSWILQRASQDTVTILLIQDDYFSYTDYTPTAFMQTFGGTIQTSGQNMDVVFEFSSHDKDMIGNTRNVPYRITGGMLTLTLPEGELVFSRASEAAPNDLAGTWRITGRMVDDKMSEMKPGPRKTLKVLTGGRFQWIAMNTETKEFFGTGGGTYTFENGKYTETITFFSRDNNRVGRNVQFDAKVEDGKWHHSGKSTAGDPMHEIWSRIK</sequence>
<evidence type="ECO:0000256" key="1">
    <source>
        <dbReference type="SAM" id="SignalP"/>
    </source>
</evidence>
<accession>A0ABZ2YLK0</accession>
<dbReference type="Proteomes" id="UP001485459">
    <property type="component" value="Chromosome"/>
</dbReference>
<evidence type="ECO:0000313" key="3">
    <source>
        <dbReference type="Proteomes" id="UP001485459"/>
    </source>
</evidence>
<keyword evidence="1" id="KW-0732">Signal</keyword>
<name>A0ABZ2YLK0_9BACT</name>
<gene>
    <name evidence="2" type="ORF">WJU16_19860</name>
</gene>
<organism evidence="2 3">
    <name type="scientific">Chitinophaga pollutisoli</name>
    <dbReference type="NCBI Taxonomy" id="3133966"/>
    <lineage>
        <taxon>Bacteria</taxon>
        <taxon>Pseudomonadati</taxon>
        <taxon>Bacteroidota</taxon>
        <taxon>Chitinophagia</taxon>
        <taxon>Chitinophagales</taxon>
        <taxon>Chitinophagaceae</taxon>
        <taxon>Chitinophaga</taxon>
    </lineage>
</organism>